<dbReference type="PANTHER" id="PTHR12526:SF510">
    <property type="entry name" value="D-INOSITOL 3-PHOSPHATE GLYCOSYLTRANSFERASE"/>
    <property type="match status" value="1"/>
</dbReference>
<dbReference type="Gene3D" id="3.40.50.2000">
    <property type="entry name" value="Glycogen Phosphorylase B"/>
    <property type="match status" value="2"/>
</dbReference>
<gene>
    <name evidence="3" type="ORF">NF557_01275</name>
</gene>
<dbReference type="PANTHER" id="PTHR12526">
    <property type="entry name" value="GLYCOSYLTRANSFERASE"/>
    <property type="match status" value="1"/>
</dbReference>
<evidence type="ECO:0000256" key="1">
    <source>
        <dbReference type="ARBA" id="ARBA00022676"/>
    </source>
</evidence>
<name>A0ABY4YIK3_9MICO</name>
<evidence type="ECO:0000256" key="2">
    <source>
        <dbReference type="ARBA" id="ARBA00022679"/>
    </source>
</evidence>
<evidence type="ECO:0000313" key="4">
    <source>
        <dbReference type="Proteomes" id="UP001056535"/>
    </source>
</evidence>
<keyword evidence="1" id="KW-0328">Glycosyltransferase</keyword>
<keyword evidence="2" id="KW-0808">Transferase</keyword>
<proteinExistence type="predicted"/>
<dbReference type="Proteomes" id="UP001056535">
    <property type="component" value="Chromosome"/>
</dbReference>
<dbReference type="Pfam" id="PF13692">
    <property type="entry name" value="Glyco_trans_1_4"/>
    <property type="match status" value="1"/>
</dbReference>
<dbReference type="EMBL" id="CP099490">
    <property type="protein sequence ID" value="USQ76591.1"/>
    <property type="molecule type" value="Genomic_DNA"/>
</dbReference>
<accession>A0ABY4YIK3</accession>
<dbReference type="RefSeq" id="WP_252621295.1">
    <property type="nucleotide sequence ID" value="NZ_CP099490.1"/>
</dbReference>
<protein>
    <submittedName>
        <fullName evidence="3">Glycosyltransferase family 4 protein</fullName>
    </submittedName>
</protein>
<organism evidence="3 4">
    <name type="scientific">Ornithinimicrobium cryptoxanthini</name>
    <dbReference type="NCBI Taxonomy" id="2934161"/>
    <lineage>
        <taxon>Bacteria</taxon>
        <taxon>Bacillati</taxon>
        <taxon>Actinomycetota</taxon>
        <taxon>Actinomycetes</taxon>
        <taxon>Micrococcales</taxon>
        <taxon>Ornithinimicrobiaceae</taxon>
        <taxon>Ornithinimicrobium</taxon>
    </lineage>
</organism>
<evidence type="ECO:0000313" key="3">
    <source>
        <dbReference type="EMBL" id="USQ76591.1"/>
    </source>
</evidence>
<dbReference type="SUPFAM" id="SSF53756">
    <property type="entry name" value="UDP-Glycosyltransferase/glycogen phosphorylase"/>
    <property type="match status" value="1"/>
</dbReference>
<dbReference type="CDD" id="cd03801">
    <property type="entry name" value="GT4_PimA-like"/>
    <property type="match status" value="1"/>
</dbReference>
<reference evidence="3" key="1">
    <citation type="submission" date="2022-06" db="EMBL/GenBank/DDBJ databases">
        <title>Ornithinimicrobium JY.X270.</title>
        <authorList>
            <person name="Huang Y."/>
        </authorList>
    </citation>
    <scope>NUCLEOTIDE SEQUENCE</scope>
    <source>
        <strain evidence="3">JY.X270</strain>
    </source>
</reference>
<keyword evidence="4" id="KW-1185">Reference proteome</keyword>
<sequence>MFAALSDAIEVVPMSTADAGDAVVDRLAMRVLDGRGGRRVLAGHLAASSRRRGRLLAKRLRRTGARAVVGVAASQDLAHLGGQWSVTHVSDATFHLVQDFYPIYSSLQPWAARQGGLVERRAITRAQSVVTATEWARASVIDDYGKPPGRVHTIPFGPGCDLAGAARPAGDAGAPLRVLMVSSDWERKGGPRVLEVASLLRDQGVLIELTVVGDHPVLPPWVRGVGRVPHDDMPGYYATHDVLLELALANAAGVTLTDAAHAALPVVATHTGGTATIVLDEKTGLLVSPREDAVIREAVRALRRLDTDRSLLAAISVSARDHARTRLSWDGWAADVVALVGQVP</sequence>